<dbReference type="Pfam" id="PF00379">
    <property type="entry name" value="Chitin_bind_4"/>
    <property type="match status" value="1"/>
</dbReference>
<dbReference type="InterPro" id="IPR050468">
    <property type="entry name" value="Cuticle_Struct_Prot"/>
</dbReference>
<proteinExistence type="predicted"/>
<dbReference type="PANTHER" id="PTHR10380">
    <property type="entry name" value="CUTICLE PROTEIN"/>
    <property type="match status" value="1"/>
</dbReference>
<dbReference type="InterPro" id="IPR000618">
    <property type="entry name" value="Insect_cuticle"/>
</dbReference>
<evidence type="ECO:0000256" key="2">
    <source>
        <dbReference type="PROSITE-ProRule" id="PRU00497"/>
    </source>
</evidence>
<name>A0A9N9SC63_9DIPT</name>
<evidence type="ECO:0000256" key="4">
    <source>
        <dbReference type="SAM" id="MobiDB-lite"/>
    </source>
</evidence>
<dbReference type="PROSITE" id="PS00233">
    <property type="entry name" value="CHIT_BIND_RR_1"/>
    <property type="match status" value="1"/>
</dbReference>
<dbReference type="GO" id="GO:0008010">
    <property type="term" value="F:structural constituent of chitin-based larval cuticle"/>
    <property type="evidence" value="ECO:0007669"/>
    <property type="project" value="TreeGrafter"/>
</dbReference>
<reference evidence="7" key="2">
    <citation type="submission" date="2022-10" db="EMBL/GenBank/DDBJ databases">
        <authorList>
            <consortium name="ENA_rothamsted_submissions"/>
            <consortium name="culmorum"/>
            <person name="King R."/>
        </authorList>
    </citation>
    <scope>NUCLEOTIDE SEQUENCE</scope>
</reference>
<sequence length="293" mass="34078">MKQFLGSIISLAILAISIDAKSIQQTRGSIKHINSDLREDSAPIYGNNIPGHEAQIADQYFEMQPNVSYKFGYLQTDLQRRNEEGTFKADPENERYVLEKVTGYYKYVRPDGKWQRVDYEADENGFRPIIVVSDDEPTTDESVFELLNGNQEGEDSQTESSGEAVAEARREKRHNKYPKLEVNSIPYDKYCPSIGDIIKERVCIDCNHYCASIDMLKNHRKIIHKRIVNTKKKPRKVICRREKEVLVQLQEDLDWVEAENLDIEEERANTDIIVEYQNVFAVEDHFQPIWEND</sequence>
<accession>A0A9N9SC63</accession>
<feature type="signal peptide" evidence="5">
    <location>
        <begin position="1"/>
        <end position="20"/>
    </location>
</feature>
<evidence type="ECO:0000313" key="7">
    <source>
        <dbReference type="EMBL" id="CAG9812204.1"/>
    </source>
</evidence>
<evidence type="ECO:0000256" key="3">
    <source>
        <dbReference type="SAM" id="Coils"/>
    </source>
</evidence>
<protein>
    <recommendedName>
        <fullName evidence="6">C2H2-type domain-containing protein</fullName>
    </recommendedName>
</protein>
<evidence type="ECO:0000313" key="8">
    <source>
        <dbReference type="Proteomes" id="UP001153620"/>
    </source>
</evidence>
<gene>
    <name evidence="7" type="ORF">CHIRRI_LOCUS15009</name>
</gene>
<keyword evidence="3" id="KW-0175">Coiled coil</keyword>
<dbReference type="PROSITE" id="PS00028">
    <property type="entry name" value="ZINC_FINGER_C2H2_1"/>
    <property type="match status" value="1"/>
</dbReference>
<feature type="region of interest" description="Disordered" evidence="4">
    <location>
        <begin position="149"/>
        <end position="172"/>
    </location>
</feature>
<dbReference type="GO" id="GO:0062129">
    <property type="term" value="C:chitin-based extracellular matrix"/>
    <property type="evidence" value="ECO:0007669"/>
    <property type="project" value="TreeGrafter"/>
</dbReference>
<dbReference type="OrthoDB" id="7788644at2759"/>
<keyword evidence="1 2" id="KW-0193">Cuticle</keyword>
<reference evidence="7" key="1">
    <citation type="submission" date="2022-01" db="EMBL/GenBank/DDBJ databases">
        <authorList>
            <person name="King R."/>
        </authorList>
    </citation>
    <scope>NUCLEOTIDE SEQUENCE</scope>
</reference>
<keyword evidence="5" id="KW-0732">Signal</keyword>
<evidence type="ECO:0000256" key="1">
    <source>
        <dbReference type="ARBA" id="ARBA00022460"/>
    </source>
</evidence>
<dbReference type="PROSITE" id="PS51155">
    <property type="entry name" value="CHIT_BIND_RR_2"/>
    <property type="match status" value="1"/>
</dbReference>
<feature type="domain" description="C2H2-type" evidence="6">
    <location>
        <begin position="203"/>
        <end position="224"/>
    </location>
</feature>
<feature type="coiled-coil region" evidence="3">
    <location>
        <begin position="239"/>
        <end position="266"/>
    </location>
</feature>
<dbReference type="Proteomes" id="UP001153620">
    <property type="component" value="Chromosome 4"/>
</dbReference>
<feature type="chain" id="PRO_5040415530" description="C2H2-type domain-containing protein" evidence="5">
    <location>
        <begin position="21"/>
        <end position="293"/>
    </location>
</feature>
<dbReference type="InterPro" id="IPR013087">
    <property type="entry name" value="Znf_C2H2_type"/>
</dbReference>
<keyword evidence="8" id="KW-1185">Reference proteome</keyword>
<evidence type="ECO:0000259" key="6">
    <source>
        <dbReference type="PROSITE" id="PS00028"/>
    </source>
</evidence>
<dbReference type="AlphaFoldDB" id="A0A9N9SC63"/>
<dbReference type="EMBL" id="OU895880">
    <property type="protein sequence ID" value="CAG9812204.1"/>
    <property type="molecule type" value="Genomic_DNA"/>
</dbReference>
<dbReference type="InterPro" id="IPR031311">
    <property type="entry name" value="CHIT_BIND_RR_consensus"/>
</dbReference>
<evidence type="ECO:0000256" key="5">
    <source>
        <dbReference type="SAM" id="SignalP"/>
    </source>
</evidence>
<organism evidence="7 8">
    <name type="scientific">Chironomus riparius</name>
    <dbReference type="NCBI Taxonomy" id="315576"/>
    <lineage>
        <taxon>Eukaryota</taxon>
        <taxon>Metazoa</taxon>
        <taxon>Ecdysozoa</taxon>
        <taxon>Arthropoda</taxon>
        <taxon>Hexapoda</taxon>
        <taxon>Insecta</taxon>
        <taxon>Pterygota</taxon>
        <taxon>Neoptera</taxon>
        <taxon>Endopterygota</taxon>
        <taxon>Diptera</taxon>
        <taxon>Nematocera</taxon>
        <taxon>Chironomoidea</taxon>
        <taxon>Chironomidae</taxon>
        <taxon>Chironominae</taxon>
        <taxon>Chironomus</taxon>
    </lineage>
</organism>